<dbReference type="GO" id="GO:0006402">
    <property type="term" value="P:mRNA catabolic process"/>
    <property type="evidence" value="ECO:0007669"/>
    <property type="project" value="TreeGrafter"/>
</dbReference>
<dbReference type="PIRSF" id="PIRSF006156">
    <property type="entry name" value="YafQ"/>
    <property type="match status" value="1"/>
</dbReference>
<dbReference type="PANTHER" id="PTHR40588">
    <property type="entry name" value="MRNA INTERFERASE TOXIN YAFQ"/>
    <property type="match status" value="1"/>
</dbReference>
<dbReference type="InterPro" id="IPR007712">
    <property type="entry name" value="RelE/ParE_toxin"/>
</dbReference>
<reference evidence="3 4" key="1">
    <citation type="submission" date="2018-07" db="EMBL/GenBank/DDBJ databases">
        <title>A draft genome of a endophytic bacteria, a new species of Pedobacter.</title>
        <authorList>
            <person name="Zhang Z.D."/>
            <person name="Chen Z.J."/>
        </authorList>
    </citation>
    <scope>NUCLEOTIDE SEQUENCE [LARGE SCALE GENOMIC DNA]</scope>
    <source>
        <strain evidence="3 4">RS10</strain>
    </source>
</reference>
<keyword evidence="1" id="KW-1277">Toxin-antitoxin system</keyword>
<evidence type="ECO:0000256" key="2">
    <source>
        <dbReference type="PIRSR" id="PIRSR006156-1"/>
    </source>
</evidence>
<evidence type="ECO:0000256" key="1">
    <source>
        <dbReference type="ARBA" id="ARBA00022649"/>
    </source>
</evidence>
<sequence>MYDISFSNQFKKDYKRCIKRNYDIPLLEVVLKILREDGKLPPKYKPHILSGDYNGFWECHIKGDWLMTWLQDDIKKEIYLDRLGTHSDLF</sequence>
<dbReference type="NCBIfam" id="TIGR02385">
    <property type="entry name" value="RelE_StbE"/>
    <property type="match status" value="1"/>
</dbReference>
<proteinExistence type="predicted"/>
<evidence type="ECO:0000313" key="3">
    <source>
        <dbReference type="EMBL" id="RBQ11985.1"/>
    </source>
</evidence>
<name>A0A366LDN3_9SPHI</name>
<dbReference type="InterPro" id="IPR004386">
    <property type="entry name" value="Toxin_YafQ-like"/>
</dbReference>
<dbReference type="GO" id="GO:0006415">
    <property type="term" value="P:translational termination"/>
    <property type="evidence" value="ECO:0007669"/>
    <property type="project" value="TreeGrafter"/>
</dbReference>
<dbReference type="OrthoDB" id="7030467at2"/>
<dbReference type="Pfam" id="PF15738">
    <property type="entry name" value="YafQ_toxin"/>
    <property type="match status" value="1"/>
</dbReference>
<protein>
    <submittedName>
        <fullName evidence="3">Type II toxin-antitoxin system YafQ family toxin</fullName>
    </submittedName>
</protein>
<dbReference type="GO" id="GO:0004521">
    <property type="term" value="F:RNA endonuclease activity"/>
    <property type="evidence" value="ECO:0007669"/>
    <property type="project" value="TreeGrafter"/>
</dbReference>
<dbReference type="SUPFAM" id="SSF143011">
    <property type="entry name" value="RelE-like"/>
    <property type="match status" value="1"/>
</dbReference>
<dbReference type="PANTHER" id="PTHR40588:SF1">
    <property type="entry name" value="MRNA INTERFERASE TOXIN YAFQ"/>
    <property type="match status" value="1"/>
</dbReference>
<accession>A0A366LDN3</accession>
<keyword evidence="4" id="KW-1185">Reference proteome</keyword>
<dbReference type="Gene3D" id="3.30.2310.20">
    <property type="entry name" value="RelE-like"/>
    <property type="match status" value="1"/>
</dbReference>
<dbReference type="EMBL" id="QNQU01000001">
    <property type="protein sequence ID" value="RBQ11985.1"/>
    <property type="molecule type" value="Genomic_DNA"/>
</dbReference>
<gene>
    <name evidence="3" type="ORF">DRW42_01630</name>
</gene>
<organism evidence="3 4">
    <name type="scientific">Pedobacter miscanthi</name>
    <dbReference type="NCBI Taxonomy" id="2259170"/>
    <lineage>
        <taxon>Bacteria</taxon>
        <taxon>Pseudomonadati</taxon>
        <taxon>Bacteroidota</taxon>
        <taxon>Sphingobacteriia</taxon>
        <taxon>Sphingobacteriales</taxon>
        <taxon>Sphingobacteriaceae</taxon>
        <taxon>Pedobacter</taxon>
    </lineage>
</organism>
<dbReference type="AlphaFoldDB" id="A0A366LDN3"/>
<dbReference type="RefSeq" id="WP_113947065.1">
    <property type="nucleotide sequence ID" value="NZ_QNQU01000001.1"/>
</dbReference>
<dbReference type="Proteomes" id="UP000252081">
    <property type="component" value="Unassembled WGS sequence"/>
</dbReference>
<comment type="caution">
    <text evidence="3">The sequence shown here is derived from an EMBL/GenBank/DDBJ whole genome shotgun (WGS) entry which is preliminary data.</text>
</comment>
<dbReference type="InterPro" id="IPR035093">
    <property type="entry name" value="RelE/ParE_toxin_dom_sf"/>
</dbReference>
<feature type="active site" description="Proton donor" evidence="2">
    <location>
        <position position="86"/>
    </location>
</feature>
<evidence type="ECO:0000313" key="4">
    <source>
        <dbReference type="Proteomes" id="UP000252081"/>
    </source>
</evidence>